<sequence length="81" mass="9166">MSNTPMRVFTCSEARQKLKDVLDLARKEGEVRIQRRNGATFSLTAVSEHDENKSPLDVGCVETSIPRDEIVRAVREGHERV</sequence>
<evidence type="ECO:0000256" key="1">
    <source>
        <dbReference type="ARBA" id="ARBA00009981"/>
    </source>
</evidence>
<proteinExistence type="inferred from homology"/>
<dbReference type="Gene3D" id="3.40.1620.10">
    <property type="entry name" value="YefM-like domain"/>
    <property type="match status" value="1"/>
</dbReference>
<evidence type="ECO:0000313" key="3">
    <source>
        <dbReference type="Proteomes" id="UP001155010"/>
    </source>
</evidence>
<comment type="similarity">
    <text evidence="1">Belongs to the phD/YefM antitoxin family.</text>
</comment>
<accession>A0A9X2ZRD2</accession>
<dbReference type="SUPFAM" id="SSF143120">
    <property type="entry name" value="YefM-like"/>
    <property type="match status" value="1"/>
</dbReference>
<dbReference type="AlphaFoldDB" id="A0A9X2ZRD2"/>
<dbReference type="Proteomes" id="UP001155010">
    <property type="component" value="Unassembled WGS sequence"/>
</dbReference>
<dbReference type="EMBL" id="JANUBB010000003">
    <property type="protein sequence ID" value="MCS3950887.1"/>
    <property type="molecule type" value="Genomic_DNA"/>
</dbReference>
<name>A0A9X2ZRD2_9BACT</name>
<dbReference type="InterPro" id="IPR036165">
    <property type="entry name" value="YefM-like_sf"/>
</dbReference>
<reference evidence="2" key="1">
    <citation type="submission" date="2022-08" db="EMBL/GenBank/DDBJ databases">
        <title>Genomic Encyclopedia of Type Strains, Phase V (KMG-V): Genome sequencing to study the core and pangenomes of soil and plant-associated prokaryotes.</title>
        <authorList>
            <person name="Whitman W."/>
        </authorList>
    </citation>
    <scope>NUCLEOTIDE SEQUENCE</scope>
    <source>
        <strain evidence="2">SP2017</strain>
    </source>
</reference>
<protein>
    <submittedName>
        <fullName evidence="2">Antitoxin (DNA-binding transcriptional repressor) of toxin-antitoxin stability system</fullName>
    </submittedName>
</protein>
<gene>
    <name evidence="2" type="ORF">GGP83_000828</name>
</gene>
<dbReference type="RefSeq" id="WP_205451086.1">
    <property type="nucleotide sequence ID" value="NZ_CP030361.1"/>
</dbReference>
<comment type="caution">
    <text evidence="2">The sequence shown here is derived from an EMBL/GenBank/DDBJ whole genome shotgun (WGS) entry which is preliminary data.</text>
</comment>
<organism evidence="2 3">
    <name type="scientific">Salinibacter ruber</name>
    <dbReference type="NCBI Taxonomy" id="146919"/>
    <lineage>
        <taxon>Bacteria</taxon>
        <taxon>Pseudomonadati</taxon>
        <taxon>Rhodothermota</taxon>
        <taxon>Rhodothermia</taxon>
        <taxon>Rhodothermales</taxon>
        <taxon>Salinibacteraceae</taxon>
        <taxon>Salinibacter</taxon>
    </lineage>
</organism>
<dbReference type="GeneID" id="83727582"/>
<evidence type="ECO:0000313" key="2">
    <source>
        <dbReference type="EMBL" id="MCS3950887.1"/>
    </source>
</evidence>